<reference evidence="11 12" key="1">
    <citation type="submission" date="2014-04" db="EMBL/GenBank/DDBJ databases">
        <authorList>
            <consortium name="DOE Joint Genome Institute"/>
            <person name="Kuo A."/>
            <person name="Kohler A."/>
            <person name="Jargeat P."/>
            <person name="Nagy L.G."/>
            <person name="Floudas D."/>
            <person name="Copeland A."/>
            <person name="Barry K.W."/>
            <person name="Cichocki N."/>
            <person name="Veneault-Fourrey C."/>
            <person name="LaButti K."/>
            <person name="Lindquist E.A."/>
            <person name="Lipzen A."/>
            <person name="Lundell T."/>
            <person name="Morin E."/>
            <person name="Murat C."/>
            <person name="Sun H."/>
            <person name="Tunlid A."/>
            <person name="Henrissat B."/>
            <person name="Grigoriev I.V."/>
            <person name="Hibbett D.S."/>
            <person name="Martin F."/>
            <person name="Nordberg H.P."/>
            <person name="Cantor M.N."/>
            <person name="Hua S.X."/>
        </authorList>
    </citation>
    <scope>NUCLEOTIDE SEQUENCE [LARGE SCALE GENOMIC DNA]</scope>
    <source>
        <strain evidence="11 12">Ve08.2h10</strain>
    </source>
</reference>
<proteinExistence type="predicted"/>
<feature type="region of interest" description="Disordered" evidence="9">
    <location>
        <begin position="583"/>
        <end position="655"/>
    </location>
</feature>
<keyword evidence="7" id="KW-0539">Nucleus</keyword>
<feature type="region of interest" description="Disordered" evidence="9">
    <location>
        <begin position="503"/>
        <end position="534"/>
    </location>
</feature>
<feature type="region of interest" description="Disordered" evidence="9">
    <location>
        <begin position="1"/>
        <end position="47"/>
    </location>
</feature>
<keyword evidence="3" id="KW-0156">Chromatin regulator</keyword>
<reference evidence="12" key="2">
    <citation type="submission" date="2015-01" db="EMBL/GenBank/DDBJ databases">
        <title>Evolutionary Origins and Diversification of the Mycorrhizal Mutualists.</title>
        <authorList>
            <consortium name="DOE Joint Genome Institute"/>
            <consortium name="Mycorrhizal Genomics Consortium"/>
            <person name="Kohler A."/>
            <person name="Kuo A."/>
            <person name="Nagy L.G."/>
            <person name="Floudas D."/>
            <person name="Copeland A."/>
            <person name="Barry K.W."/>
            <person name="Cichocki N."/>
            <person name="Veneault-Fourrey C."/>
            <person name="LaButti K."/>
            <person name="Lindquist E.A."/>
            <person name="Lipzen A."/>
            <person name="Lundell T."/>
            <person name="Morin E."/>
            <person name="Murat C."/>
            <person name="Riley R."/>
            <person name="Ohm R."/>
            <person name="Sun H."/>
            <person name="Tunlid A."/>
            <person name="Henrissat B."/>
            <person name="Grigoriev I.V."/>
            <person name="Hibbett D.S."/>
            <person name="Martin F."/>
        </authorList>
    </citation>
    <scope>NUCLEOTIDE SEQUENCE [LARGE SCALE GENOMIC DNA]</scope>
    <source>
        <strain evidence="12">Ve08.2h10</strain>
    </source>
</reference>
<dbReference type="InParanoid" id="A0A0D0E7M2"/>
<protein>
    <recommendedName>
        <fullName evidence="10">Bromo domain-containing protein</fullName>
    </recommendedName>
</protein>
<dbReference type="PANTHER" id="PTHR16062:SF19">
    <property type="entry name" value="PROTEIN POLYBROMO-1"/>
    <property type="match status" value="1"/>
</dbReference>
<dbReference type="EMBL" id="KN825127">
    <property type="protein sequence ID" value="KIK94150.1"/>
    <property type="molecule type" value="Genomic_DNA"/>
</dbReference>
<feature type="domain" description="Bromo" evidence="10">
    <location>
        <begin position="245"/>
        <end position="315"/>
    </location>
</feature>
<dbReference type="InterPro" id="IPR036427">
    <property type="entry name" value="Bromodomain-like_sf"/>
</dbReference>
<keyword evidence="2" id="KW-0677">Repeat</keyword>
<dbReference type="AlphaFoldDB" id="A0A0D0E7M2"/>
<organism evidence="11 12">
    <name type="scientific">Paxillus rubicundulus Ve08.2h10</name>
    <dbReference type="NCBI Taxonomy" id="930991"/>
    <lineage>
        <taxon>Eukaryota</taxon>
        <taxon>Fungi</taxon>
        <taxon>Dikarya</taxon>
        <taxon>Basidiomycota</taxon>
        <taxon>Agaricomycotina</taxon>
        <taxon>Agaricomycetes</taxon>
        <taxon>Agaricomycetidae</taxon>
        <taxon>Boletales</taxon>
        <taxon>Paxilineae</taxon>
        <taxon>Paxillaceae</taxon>
        <taxon>Paxillus</taxon>
    </lineage>
</organism>
<feature type="compositionally biased region" description="Basic residues" evidence="9">
    <location>
        <begin position="615"/>
        <end position="630"/>
    </location>
</feature>
<dbReference type="Gene3D" id="1.20.920.10">
    <property type="entry name" value="Bromodomain-like"/>
    <property type="match status" value="2"/>
</dbReference>
<feature type="compositionally biased region" description="Acidic residues" evidence="9">
    <location>
        <begin position="586"/>
        <end position="611"/>
    </location>
</feature>
<evidence type="ECO:0000256" key="3">
    <source>
        <dbReference type="ARBA" id="ARBA00022853"/>
    </source>
</evidence>
<dbReference type="GO" id="GO:0006338">
    <property type="term" value="P:chromatin remodeling"/>
    <property type="evidence" value="ECO:0007669"/>
    <property type="project" value="InterPro"/>
</dbReference>
<keyword evidence="4" id="KW-0805">Transcription regulation</keyword>
<feature type="region of interest" description="Disordered" evidence="9">
    <location>
        <begin position="194"/>
        <end position="229"/>
    </location>
</feature>
<dbReference type="PANTHER" id="PTHR16062">
    <property type="entry name" value="SWI/SNF-RELATED"/>
    <property type="match status" value="1"/>
</dbReference>
<keyword evidence="6" id="KW-0804">Transcription</keyword>
<evidence type="ECO:0000313" key="12">
    <source>
        <dbReference type="Proteomes" id="UP000054538"/>
    </source>
</evidence>
<feature type="compositionally biased region" description="Low complexity" evidence="9">
    <location>
        <begin position="505"/>
        <end position="522"/>
    </location>
</feature>
<feature type="region of interest" description="Disordered" evidence="9">
    <location>
        <begin position="438"/>
        <end position="458"/>
    </location>
</feature>
<accession>A0A0D0E7M2</accession>
<evidence type="ECO:0000256" key="5">
    <source>
        <dbReference type="ARBA" id="ARBA00023117"/>
    </source>
</evidence>
<evidence type="ECO:0000256" key="8">
    <source>
        <dbReference type="PROSITE-ProRule" id="PRU00035"/>
    </source>
</evidence>
<dbReference type="PROSITE" id="PS50014">
    <property type="entry name" value="BROMODOMAIN_2"/>
    <property type="match status" value="2"/>
</dbReference>
<dbReference type="OrthoDB" id="6017at2759"/>
<keyword evidence="5 8" id="KW-0103">Bromodomain</keyword>
<dbReference type="STRING" id="930991.A0A0D0E7M2"/>
<dbReference type="InterPro" id="IPR001487">
    <property type="entry name" value="Bromodomain"/>
</dbReference>
<evidence type="ECO:0000256" key="4">
    <source>
        <dbReference type="ARBA" id="ARBA00023015"/>
    </source>
</evidence>
<evidence type="ECO:0000259" key="10">
    <source>
        <dbReference type="PROSITE" id="PS50014"/>
    </source>
</evidence>
<dbReference type="HOGENOM" id="CLU_022941_0_0_1"/>
<dbReference type="GO" id="GO:0003682">
    <property type="term" value="F:chromatin binding"/>
    <property type="evidence" value="ECO:0007669"/>
    <property type="project" value="TreeGrafter"/>
</dbReference>
<feature type="domain" description="Bromo" evidence="10">
    <location>
        <begin position="84"/>
        <end position="154"/>
    </location>
</feature>
<dbReference type="GO" id="GO:0006368">
    <property type="term" value="P:transcription elongation by RNA polymerase II"/>
    <property type="evidence" value="ECO:0007669"/>
    <property type="project" value="TreeGrafter"/>
</dbReference>
<dbReference type="Proteomes" id="UP000054538">
    <property type="component" value="Unassembled WGS sequence"/>
</dbReference>
<dbReference type="SUPFAM" id="SSF47370">
    <property type="entry name" value="Bromodomain"/>
    <property type="match status" value="2"/>
</dbReference>
<sequence>MTMKRELGSLAGGADLDGPRTKRRKDVPAPTDETAPTTQPAATVDANDVDATLQDTAGDIFGPGMLEQQATKLWQTVKDAVNKEGNICSPAFMRLPSKRHYPDYYDIISQPICLDDIKKKIDEDEYPSLDEVRQDFELCFSNAKRYNMKDSPIWLDAKFLLVSTPEVSNAFQAYSHYNVPQKLANKEYTKMTGKKVKKGIDPDDKGEEKVDGEGDDDKKKNKPPNMSRLLKSRLQKLVEKTDEKTHRVLSNVFMEMPSKKDYPSYYTQIKRPICLEHIFKRLKRKEYTTSEVFANDVELVFSNALEFNQEHSQIWEDAVTLRDNFRQLMSDLPSPHALVRYSKTSGKIKLKVPGTSAGTTAGGTFHPPADTAAAKPTQDNAATSSSLTLRLPGSGTIAKSLVQAPESLRPATPNPTVLPVTVVPASVPKPPAISTPASATPIVPTTSSRIPTPVPVSTTPTVPSLPKVIAPSPQVAVQPPQHVPTAQCTHYPNATYHQTAQAVATPQPSTSTTTPVDQTRTVHSVSRSPAPSLSGHRLLKEVSLTTKPQGRPLWLDHRDGVKSWAVRLGQGEKSLSVAEVKFFGDEDRDSSDEDADVNDVDEEEQEEEEEEPIPKKRGRGRPPKNPKAKAKAMAAAKKADLALKKPPKGPTPSRESIQIILNGTLISGKPDQEGVWDVELQVGTNVLEVGEKGGHIWKVYLERMSIV</sequence>
<gene>
    <name evidence="11" type="ORF">PAXRUDRAFT_470360</name>
</gene>
<dbReference type="InterPro" id="IPR037382">
    <property type="entry name" value="Rsc/polybromo"/>
</dbReference>
<evidence type="ECO:0000313" key="11">
    <source>
        <dbReference type="EMBL" id="KIK94150.1"/>
    </source>
</evidence>
<dbReference type="PRINTS" id="PR00503">
    <property type="entry name" value="BROMODOMAIN"/>
</dbReference>
<keyword evidence="12" id="KW-1185">Reference proteome</keyword>
<evidence type="ECO:0000256" key="6">
    <source>
        <dbReference type="ARBA" id="ARBA00023163"/>
    </source>
</evidence>
<evidence type="ECO:0000256" key="7">
    <source>
        <dbReference type="ARBA" id="ARBA00023242"/>
    </source>
</evidence>
<dbReference type="GO" id="GO:0016586">
    <property type="term" value="C:RSC-type complex"/>
    <property type="evidence" value="ECO:0007669"/>
    <property type="project" value="InterPro"/>
</dbReference>
<feature type="compositionally biased region" description="Basic and acidic residues" evidence="9">
    <location>
        <begin position="198"/>
        <end position="219"/>
    </location>
</feature>
<evidence type="ECO:0000256" key="1">
    <source>
        <dbReference type="ARBA" id="ARBA00004123"/>
    </source>
</evidence>
<dbReference type="CDD" id="cd04369">
    <property type="entry name" value="Bromodomain"/>
    <property type="match status" value="2"/>
</dbReference>
<dbReference type="SMART" id="SM00297">
    <property type="entry name" value="BROMO"/>
    <property type="match status" value="2"/>
</dbReference>
<name>A0A0D0E7M2_9AGAM</name>
<dbReference type="Pfam" id="PF00439">
    <property type="entry name" value="Bromodomain"/>
    <property type="match status" value="2"/>
</dbReference>
<evidence type="ECO:0000256" key="2">
    <source>
        <dbReference type="ARBA" id="ARBA00022737"/>
    </source>
</evidence>
<evidence type="ECO:0000256" key="9">
    <source>
        <dbReference type="SAM" id="MobiDB-lite"/>
    </source>
</evidence>
<comment type="subcellular location">
    <subcellularLocation>
        <location evidence="1">Nucleus</location>
    </subcellularLocation>
</comment>